<protein>
    <recommendedName>
        <fullName evidence="3">Helix-turn-helix domain-containing protein</fullName>
    </recommendedName>
</protein>
<dbReference type="RefSeq" id="WP_183652962.1">
    <property type="nucleotide sequence ID" value="NZ_JACIJG010000008.1"/>
</dbReference>
<name>A0A7W9AY08_9HYPH</name>
<sequence>MAEPHSGNDFPRSRQIWIDQAGNDHELPPMAFKVAHHLSHYFNRDQFLETGCLNAWPSYEVLAGKCGCGVSTVKRSVNELRKQGHIRTTGGRGRSQSLQYQAVIKPRVVHSADKSAENTPNKTGQNWTVNEKKQVKPVSENRSNLHEKEVRNDLQPLLNKYKYKHAGAREDYNPVTHHSQSVEDQCEPYNPEWALVVFDGLSKGPGDLPRPATAFLRKLIEVDRSPLQILDHQAKHGWPEINRMFEWPKALDLASVPLEVRPMASEMEPVRSGTALWFEWRAEFEARGWPFPREAPLMSFPRGGPRALPGFLVAMQTRRWGYPDKVVSIMSRAANG</sequence>
<evidence type="ECO:0008006" key="3">
    <source>
        <dbReference type="Google" id="ProtNLM"/>
    </source>
</evidence>
<dbReference type="InterPro" id="IPR036390">
    <property type="entry name" value="WH_DNA-bd_sf"/>
</dbReference>
<dbReference type="SUPFAM" id="SSF46785">
    <property type="entry name" value="Winged helix' DNA-binding domain"/>
    <property type="match status" value="1"/>
</dbReference>
<reference evidence="1 2" key="1">
    <citation type="submission" date="2020-08" db="EMBL/GenBank/DDBJ databases">
        <title>Genomic Encyclopedia of Type Strains, Phase IV (KMG-IV): sequencing the most valuable type-strain genomes for metagenomic binning, comparative biology and taxonomic classification.</title>
        <authorList>
            <person name="Goeker M."/>
        </authorList>
    </citation>
    <scope>NUCLEOTIDE SEQUENCE [LARGE SCALE GENOMIC DNA]</scope>
    <source>
        <strain evidence="1 2">DSM 26944</strain>
    </source>
</reference>
<organism evidence="1 2">
    <name type="scientific">Brucella daejeonensis</name>
    <dbReference type="NCBI Taxonomy" id="659015"/>
    <lineage>
        <taxon>Bacteria</taxon>
        <taxon>Pseudomonadati</taxon>
        <taxon>Pseudomonadota</taxon>
        <taxon>Alphaproteobacteria</taxon>
        <taxon>Hyphomicrobiales</taxon>
        <taxon>Brucellaceae</taxon>
        <taxon>Brucella/Ochrobactrum group</taxon>
        <taxon>Brucella</taxon>
    </lineage>
</organism>
<evidence type="ECO:0000313" key="2">
    <source>
        <dbReference type="Proteomes" id="UP000555546"/>
    </source>
</evidence>
<evidence type="ECO:0000313" key="1">
    <source>
        <dbReference type="EMBL" id="MBB5702698.1"/>
    </source>
</evidence>
<proteinExistence type="predicted"/>
<comment type="caution">
    <text evidence="1">The sequence shown here is derived from an EMBL/GenBank/DDBJ whole genome shotgun (WGS) entry which is preliminary data.</text>
</comment>
<dbReference type="AlphaFoldDB" id="A0A7W9AY08"/>
<dbReference type="Pfam" id="PF13730">
    <property type="entry name" value="HTH_36"/>
    <property type="match status" value="1"/>
</dbReference>
<keyword evidence="2" id="KW-1185">Reference proteome</keyword>
<dbReference type="EMBL" id="JACIJG010000008">
    <property type="protein sequence ID" value="MBB5702698.1"/>
    <property type="molecule type" value="Genomic_DNA"/>
</dbReference>
<accession>A0A7W9AY08</accession>
<gene>
    <name evidence="1" type="ORF">FHS76_002582</name>
</gene>
<dbReference type="Proteomes" id="UP000555546">
    <property type="component" value="Unassembled WGS sequence"/>
</dbReference>